<feature type="transmembrane region" description="Helical" evidence="1">
    <location>
        <begin position="89"/>
        <end position="110"/>
    </location>
</feature>
<name>A0A3P3VL84_9GAMM</name>
<dbReference type="Proteomes" id="UP000280792">
    <property type="component" value="Unassembled WGS sequence"/>
</dbReference>
<dbReference type="Gene3D" id="3.30.565.10">
    <property type="entry name" value="Histidine kinase-like ATPase, C-terminal domain"/>
    <property type="match status" value="1"/>
</dbReference>
<dbReference type="GO" id="GO:0000155">
    <property type="term" value="F:phosphorelay sensor kinase activity"/>
    <property type="evidence" value="ECO:0007669"/>
    <property type="project" value="InterPro"/>
</dbReference>
<dbReference type="AlphaFoldDB" id="A0A3P3VL84"/>
<keyword evidence="1" id="KW-1133">Transmembrane helix</keyword>
<keyword evidence="1" id="KW-0812">Transmembrane</keyword>
<feature type="domain" description="Signal transduction histidine kinase internal region" evidence="2">
    <location>
        <begin position="163"/>
        <end position="241"/>
    </location>
</feature>
<feature type="transmembrane region" description="Helical" evidence="1">
    <location>
        <begin position="130"/>
        <end position="148"/>
    </location>
</feature>
<proteinExistence type="predicted"/>
<dbReference type="RefSeq" id="WP_125017192.1">
    <property type="nucleotide sequence ID" value="NZ_QWEZ01000002.1"/>
</dbReference>
<comment type="caution">
    <text evidence="3">The sequence shown here is derived from an EMBL/GenBank/DDBJ whole genome shotgun (WGS) entry which is preliminary data.</text>
</comment>
<keyword evidence="1" id="KW-0472">Membrane</keyword>
<organism evidence="3 4">
    <name type="scientific">Aestuariirhabdus litorea</name>
    <dbReference type="NCBI Taxonomy" id="2528527"/>
    <lineage>
        <taxon>Bacteria</taxon>
        <taxon>Pseudomonadati</taxon>
        <taxon>Pseudomonadota</taxon>
        <taxon>Gammaproteobacteria</taxon>
        <taxon>Oceanospirillales</taxon>
        <taxon>Aestuariirhabdaceae</taxon>
        <taxon>Aestuariirhabdus</taxon>
    </lineage>
</organism>
<evidence type="ECO:0000259" key="2">
    <source>
        <dbReference type="Pfam" id="PF06580"/>
    </source>
</evidence>
<dbReference type="InterPro" id="IPR036890">
    <property type="entry name" value="HATPase_C_sf"/>
</dbReference>
<evidence type="ECO:0000313" key="3">
    <source>
        <dbReference type="EMBL" id="RRJ83512.1"/>
    </source>
</evidence>
<accession>A0A3P3VL84</accession>
<dbReference type="PANTHER" id="PTHR34220">
    <property type="entry name" value="SENSOR HISTIDINE KINASE YPDA"/>
    <property type="match status" value="1"/>
</dbReference>
<dbReference type="PANTHER" id="PTHR34220:SF7">
    <property type="entry name" value="SENSOR HISTIDINE KINASE YPDA"/>
    <property type="match status" value="1"/>
</dbReference>
<keyword evidence="3" id="KW-0808">Transferase</keyword>
<evidence type="ECO:0000313" key="4">
    <source>
        <dbReference type="Proteomes" id="UP000280792"/>
    </source>
</evidence>
<keyword evidence="3" id="KW-0418">Kinase</keyword>
<dbReference type="EMBL" id="QWEZ01000002">
    <property type="protein sequence ID" value="RRJ83512.1"/>
    <property type="molecule type" value="Genomic_DNA"/>
</dbReference>
<gene>
    <name evidence="3" type="ORF">D0544_14015</name>
</gene>
<reference evidence="3 4" key="1">
    <citation type="submission" date="2018-08" db="EMBL/GenBank/DDBJ databases">
        <authorList>
            <person name="Khan S.A."/>
        </authorList>
    </citation>
    <scope>NUCLEOTIDE SEQUENCE [LARGE SCALE GENOMIC DNA]</scope>
    <source>
        <strain evidence="3 4">GTF-13</strain>
    </source>
</reference>
<sequence length="364" mass="41029">MEGNNRHRQGAEQQDFFLPDLCRTPVVLALILITELLVLVEVLAASSSQGIDWDYLAISSLFVQWIMLSSTALLCLLRDWLSRRPLSQAVMVCLLLVSLVTLCFSLASRWLVLPLPLNAFWFNLELWPLLRNLLIALIITGMVLRYLYVQHELHRQQKAELQARLQSLQSRIHPHFLFNSMNSIASLIAVDPDKAEQAVIDLSELFRASLQQGISEVTLGRELELCRQYLRIERLRLGERLRVEWKLAPECERMPVPPLTLQPLLENAILHGVQPLTEGGTVTVAGEYRRGVLNLRVSNPMPAGSAAGGASGNRIALANIEDRLRALYGQGAKMTRIKEHQQYTVWLSYACQPLEERVGEGGAR</sequence>
<reference evidence="3 4" key="2">
    <citation type="submission" date="2018-12" db="EMBL/GenBank/DDBJ databases">
        <title>Simiduia agarivorans gen. nov., sp. nov., a marine, agarolytic bacterium isolated from shallow coastal water from Keelung, Taiwan.</title>
        <authorList>
            <person name="Shieh W.Y."/>
        </authorList>
    </citation>
    <scope>NUCLEOTIDE SEQUENCE [LARGE SCALE GENOMIC DNA]</scope>
    <source>
        <strain evidence="3 4">GTF-13</strain>
    </source>
</reference>
<dbReference type="GO" id="GO:0016020">
    <property type="term" value="C:membrane"/>
    <property type="evidence" value="ECO:0007669"/>
    <property type="project" value="InterPro"/>
</dbReference>
<protein>
    <submittedName>
        <fullName evidence="3">Sensor histidine kinase</fullName>
    </submittedName>
</protein>
<dbReference type="Pfam" id="PF06580">
    <property type="entry name" value="His_kinase"/>
    <property type="match status" value="1"/>
</dbReference>
<dbReference type="InterPro" id="IPR010559">
    <property type="entry name" value="Sig_transdc_His_kin_internal"/>
</dbReference>
<evidence type="ECO:0000256" key="1">
    <source>
        <dbReference type="SAM" id="Phobius"/>
    </source>
</evidence>
<feature type="transmembrane region" description="Helical" evidence="1">
    <location>
        <begin position="55"/>
        <end position="77"/>
    </location>
</feature>
<dbReference type="InterPro" id="IPR050640">
    <property type="entry name" value="Bact_2-comp_sensor_kinase"/>
</dbReference>
<keyword evidence="4" id="KW-1185">Reference proteome</keyword>
<feature type="transmembrane region" description="Helical" evidence="1">
    <location>
        <begin position="21"/>
        <end position="43"/>
    </location>
</feature>